<accession>A0A927IKI6</accession>
<evidence type="ECO:0000256" key="1">
    <source>
        <dbReference type="ARBA" id="ARBA00022553"/>
    </source>
</evidence>
<evidence type="ECO:0000256" key="6">
    <source>
        <dbReference type="ARBA" id="ARBA00024207"/>
    </source>
</evidence>
<dbReference type="PANTHER" id="PTHR34139">
    <property type="entry name" value="UPF0331 PROTEIN MJ0127"/>
    <property type="match status" value="1"/>
</dbReference>
<dbReference type="Pfam" id="PF01934">
    <property type="entry name" value="HepT-like"/>
    <property type="match status" value="1"/>
</dbReference>
<dbReference type="PANTHER" id="PTHR34139:SF1">
    <property type="entry name" value="RNASE MJ1380-RELATED"/>
    <property type="match status" value="1"/>
</dbReference>
<reference evidence="7" key="1">
    <citation type="submission" date="2020-09" db="EMBL/GenBank/DDBJ databases">
        <title>Genome seq and assembly of Limnohabitants sp.</title>
        <authorList>
            <person name="Chhetri G."/>
        </authorList>
    </citation>
    <scope>NUCLEOTIDE SEQUENCE</scope>
    <source>
        <strain evidence="7">JUR4</strain>
    </source>
</reference>
<dbReference type="RefSeq" id="WP_191818126.1">
    <property type="nucleotide sequence ID" value="NZ_JACYFT010000001.1"/>
</dbReference>
<dbReference type="InterPro" id="IPR051813">
    <property type="entry name" value="HepT_RNase_toxin"/>
</dbReference>
<keyword evidence="2" id="KW-1277">Toxin-antitoxin system</keyword>
<dbReference type="AlphaFoldDB" id="A0A927IKI6"/>
<dbReference type="InterPro" id="IPR037038">
    <property type="entry name" value="HepT-like_sf"/>
</dbReference>
<evidence type="ECO:0000256" key="4">
    <source>
        <dbReference type="ARBA" id="ARBA00022741"/>
    </source>
</evidence>
<comment type="caution">
    <text evidence="7">The sequence shown here is derived from an EMBL/GenBank/DDBJ whole genome shotgun (WGS) entry which is preliminary data.</text>
</comment>
<keyword evidence="1" id="KW-0597">Phosphoprotein</keyword>
<dbReference type="GO" id="GO:0004540">
    <property type="term" value="F:RNA nuclease activity"/>
    <property type="evidence" value="ECO:0007669"/>
    <property type="project" value="InterPro"/>
</dbReference>
<dbReference type="GO" id="GO:0110001">
    <property type="term" value="C:toxin-antitoxin complex"/>
    <property type="evidence" value="ECO:0007669"/>
    <property type="project" value="InterPro"/>
</dbReference>
<keyword evidence="4" id="KW-0547">Nucleotide-binding</keyword>
<organism evidence="7 8">
    <name type="scientific">Limnohabitans radicicola</name>
    <dbReference type="NCBI Taxonomy" id="2771427"/>
    <lineage>
        <taxon>Bacteria</taxon>
        <taxon>Pseudomonadati</taxon>
        <taxon>Pseudomonadota</taxon>
        <taxon>Betaproteobacteria</taxon>
        <taxon>Burkholderiales</taxon>
        <taxon>Comamonadaceae</taxon>
        <taxon>Limnohabitans</taxon>
    </lineage>
</organism>
<evidence type="ECO:0000256" key="5">
    <source>
        <dbReference type="ARBA" id="ARBA00022801"/>
    </source>
</evidence>
<comment type="similarity">
    <text evidence="6">Belongs to the HepT RNase toxin family.</text>
</comment>
<protein>
    <submittedName>
        <fullName evidence="7">DUF86 domain-containing protein</fullName>
    </submittedName>
</protein>
<keyword evidence="5" id="KW-0378">Hydrolase</keyword>
<dbReference type="Proteomes" id="UP000647424">
    <property type="component" value="Unassembled WGS sequence"/>
</dbReference>
<dbReference type="InterPro" id="IPR008201">
    <property type="entry name" value="HepT-like"/>
</dbReference>
<evidence type="ECO:0000313" key="8">
    <source>
        <dbReference type="Proteomes" id="UP000647424"/>
    </source>
</evidence>
<evidence type="ECO:0000256" key="3">
    <source>
        <dbReference type="ARBA" id="ARBA00022722"/>
    </source>
</evidence>
<proteinExistence type="inferred from homology"/>
<dbReference type="Gene3D" id="1.20.120.580">
    <property type="entry name" value="bsu32300-like"/>
    <property type="match status" value="1"/>
</dbReference>
<name>A0A927IKI6_9BURK</name>
<dbReference type="GO" id="GO:0000166">
    <property type="term" value="F:nucleotide binding"/>
    <property type="evidence" value="ECO:0007669"/>
    <property type="project" value="UniProtKB-KW"/>
</dbReference>
<keyword evidence="3" id="KW-0540">Nuclease</keyword>
<sequence length="114" mass="12405">MSMDRTPAHLVDMLGFTQELQALASGLSCAEFVSQRILCLAVEKLFINLGEAAVRVGADSSLYPGIPWRRIIGLRNILAHGYEQVAHEILYQTIVQELPAVNASLGEALQSLGQ</sequence>
<keyword evidence="8" id="KW-1185">Reference proteome</keyword>
<dbReference type="EMBL" id="JACYFT010000001">
    <property type="protein sequence ID" value="MBD8049673.1"/>
    <property type="molecule type" value="Genomic_DNA"/>
</dbReference>
<evidence type="ECO:0000313" key="7">
    <source>
        <dbReference type="EMBL" id="MBD8049673.1"/>
    </source>
</evidence>
<evidence type="ECO:0000256" key="2">
    <source>
        <dbReference type="ARBA" id="ARBA00022649"/>
    </source>
</evidence>
<gene>
    <name evidence="7" type="ORF">IC609_03880</name>
</gene>
<dbReference type="GO" id="GO:0016787">
    <property type="term" value="F:hydrolase activity"/>
    <property type="evidence" value="ECO:0007669"/>
    <property type="project" value="UniProtKB-KW"/>
</dbReference>